<comment type="subcellular location">
    <subcellularLocation>
        <location evidence="1">Cell membrane</location>
        <topology evidence="1">Multi-pass membrane protein</topology>
    </subcellularLocation>
</comment>
<keyword evidence="4 10" id="KW-0067">ATP-binding</keyword>
<dbReference type="CDD" id="cd07346">
    <property type="entry name" value="ABC_6TM_exporters"/>
    <property type="match status" value="1"/>
</dbReference>
<keyword evidence="3" id="KW-0547">Nucleotide-binding</keyword>
<evidence type="ECO:0000256" key="7">
    <source>
        <dbReference type="SAM" id="Phobius"/>
    </source>
</evidence>
<organism evidence="10 11">
    <name type="scientific">Paenibacillus oenotherae</name>
    <dbReference type="NCBI Taxonomy" id="1435645"/>
    <lineage>
        <taxon>Bacteria</taxon>
        <taxon>Bacillati</taxon>
        <taxon>Bacillota</taxon>
        <taxon>Bacilli</taxon>
        <taxon>Bacillales</taxon>
        <taxon>Paenibacillaceae</taxon>
        <taxon>Paenibacillus</taxon>
    </lineage>
</organism>
<feature type="domain" description="ABC transmembrane type-1" evidence="9">
    <location>
        <begin position="30"/>
        <end position="312"/>
    </location>
</feature>
<keyword evidence="2 7" id="KW-0812">Transmembrane</keyword>
<feature type="transmembrane region" description="Helical" evidence="7">
    <location>
        <begin position="259"/>
        <end position="276"/>
    </location>
</feature>
<feature type="transmembrane region" description="Helical" evidence="7">
    <location>
        <begin position="65"/>
        <end position="85"/>
    </location>
</feature>
<feature type="transmembrane region" description="Helical" evidence="7">
    <location>
        <begin position="282"/>
        <end position="304"/>
    </location>
</feature>
<sequence length="602" mass="67467">MNKKSSLPSGNWTTYQWVIGHLRPYRGSMALIIICGLLASAGELLAPYLIQRLIDHVIPEQDKVGFYQIIGFLGGVFLLILLCSLTRNILQSRVSASAARDLQYNTLLHLRKLGFAYYEQRPVGETLSLMNHKVQSAEQIFKRFFPDIVQLTLFLTAAAVLLLYQSALLSLIIIPCFATYYLFGPKLDSKFSRLSRAMAESRTTFDKKVYESVSGAREFRAFGAEEWDIDRNRSLFKDVTRTTLSWVFIGHFRWSLRGFLFQIGTVCIFVLGYYLIQWNWMTVGQFIAFLLVYGIFMFRLSWLISQFIEQNMMLQEVSLLYELVHTLPLLEEPALPEKIGQIQGALTFDNVQFAYPGRPPVLNGISLDIRAGERIAIVGTSGNGKSTLLKLVDRFYDPTGGMIRLDGIPLPHISFDDLRGSIGYVFQDTYLFGNTVRENIRFGNPDASDEEVVAAAKAAYAHTFITELSDGYDTVVGERGMKLSGGQKQRIAIARMLIKNPRILLLDEATSALDNVSENAVRDALQQLLAGRTTIAVAHRLSTVMDYDRIVVLDGGVIAEQGSYNELMERRGLFYQLAAGEKQQGHGQSHDIPGGGEAVVLS</sequence>
<dbReference type="Pfam" id="PF00664">
    <property type="entry name" value="ABC_membrane"/>
    <property type="match status" value="1"/>
</dbReference>
<dbReference type="EMBL" id="JAHZIJ010000012">
    <property type="protein sequence ID" value="MBW7476354.1"/>
    <property type="molecule type" value="Genomic_DNA"/>
</dbReference>
<keyword evidence="11" id="KW-1185">Reference proteome</keyword>
<dbReference type="InterPro" id="IPR027417">
    <property type="entry name" value="P-loop_NTPase"/>
</dbReference>
<dbReference type="Pfam" id="PF00005">
    <property type="entry name" value="ABC_tran"/>
    <property type="match status" value="1"/>
</dbReference>
<evidence type="ECO:0000313" key="11">
    <source>
        <dbReference type="Proteomes" id="UP000812277"/>
    </source>
</evidence>
<dbReference type="PANTHER" id="PTHR24221">
    <property type="entry name" value="ATP-BINDING CASSETTE SUB-FAMILY B"/>
    <property type="match status" value="1"/>
</dbReference>
<dbReference type="InterPro" id="IPR003593">
    <property type="entry name" value="AAA+_ATPase"/>
</dbReference>
<evidence type="ECO:0000259" key="9">
    <source>
        <dbReference type="PROSITE" id="PS50929"/>
    </source>
</evidence>
<protein>
    <submittedName>
        <fullName evidence="10">ABC transporter ATP-binding protein/permease</fullName>
    </submittedName>
</protein>
<dbReference type="SUPFAM" id="SSF52540">
    <property type="entry name" value="P-loop containing nucleoside triphosphate hydrolases"/>
    <property type="match status" value="1"/>
</dbReference>
<reference evidence="10 11" key="1">
    <citation type="submission" date="2021-07" db="EMBL/GenBank/DDBJ databases">
        <title>Paenibacillus radiodurans sp. nov., isolated from the southeastern edge of Tengger Desert.</title>
        <authorList>
            <person name="Zhang G."/>
        </authorList>
    </citation>
    <scope>NUCLEOTIDE SEQUENCE [LARGE SCALE GENOMIC DNA]</scope>
    <source>
        <strain evidence="10 11">DT7-4</strain>
    </source>
</reference>
<keyword evidence="6 7" id="KW-0472">Membrane</keyword>
<evidence type="ECO:0000256" key="5">
    <source>
        <dbReference type="ARBA" id="ARBA00022989"/>
    </source>
</evidence>
<gene>
    <name evidence="10" type="ORF">K0T92_16595</name>
</gene>
<evidence type="ECO:0000256" key="1">
    <source>
        <dbReference type="ARBA" id="ARBA00004651"/>
    </source>
</evidence>
<evidence type="ECO:0000313" key="10">
    <source>
        <dbReference type="EMBL" id="MBW7476354.1"/>
    </source>
</evidence>
<evidence type="ECO:0000259" key="8">
    <source>
        <dbReference type="PROSITE" id="PS50893"/>
    </source>
</evidence>
<dbReference type="InterPro" id="IPR003439">
    <property type="entry name" value="ABC_transporter-like_ATP-bd"/>
</dbReference>
<evidence type="ECO:0000256" key="3">
    <source>
        <dbReference type="ARBA" id="ARBA00022741"/>
    </source>
</evidence>
<dbReference type="InterPro" id="IPR017871">
    <property type="entry name" value="ABC_transporter-like_CS"/>
</dbReference>
<dbReference type="GO" id="GO:0005524">
    <property type="term" value="F:ATP binding"/>
    <property type="evidence" value="ECO:0007669"/>
    <property type="project" value="UniProtKB-KW"/>
</dbReference>
<dbReference type="PROSITE" id="PS50929">
    <property type="entry name" value="ABC_TM1F"/>
    <property type="match status" value="1"/>
</dbReference>
<dbReference type="Gene3D" id="1.20.1560.10">
    <property type="entry name" value="ABC transporter type 1, transmembrane domain"/>
    <property type="match status" value="1"/>
</dbReference>
<feature type="domain" description="ABC transporter" evidence="8">
    <location>
        <begin position="346"/>
        <end position="580"/>
    </location>
</feature>
<dbReference type="SMART" id="SM00382">
    <property type="entry name" value="AAA"/>
    <property type="match status" value="1"/>
</dbReference>
<evidence type="ECO:0000256" key="6">
    <source>
        <dbReference type="ARBA" id="ARBA00023136"/>
    </source>
</evidence>
<evidence type="ECO:0000256" key="2">
    <source>
        <dbReference type="ARBA" id="ARBA00022692"/>
    </source>
</evidence>
<dbReference type="Gene3D" id="3.40.50.300">
    <property type="entry name" value="P-loop containing nucleotide triphosphate hydrolases"/>
    <property type="match status" value="1"/>
</dbReference>
<dbReference type="InterPro" id="IPR036640">
    <property type="entry name" value="ABC1_TM_sf"/>
</dbReference>
<dbReference type="SUPFAM" id="SSF90123">
    <property type="entry name" value="ABC transporter transmembrane region"/>
    <property type="match status" value="1"/>
</dbReference>
<dbReference type="PANTHER" id="PTHR24221:SF654">
    <property type="entry name" value="ATP-BINDING CASSETTE SUB-FAMILY B MEMBER 6"/>
    <property type="match status" value="1"/>
</dbReference>
<dbReference type="Proteomes" id="UP000812277">
    <property type="component" value="Unassembled WGS sequence"/>
</dbReference>
<dbReference type="InterPro" id="IPR011527">
    <property type="entry name" value="ABC1_TM_dom"/>
</dbReference>
<evidence type="ECO:0000256" key="4">
    <source>
        <dbReference type="ARBA" id="ARBA00022840"/>
    </source>
</evidence>
<dbReference type="RefSeq" id="WP_219873592.1">
    <property type="nucleotide sequence ID" value="NZ_JAHZIJ010000012.1"/>
</dbReference>
<keyword evidence="5 7" id="KW-1133">Transmembrane helix</keyword>
<dbReference type="PROSITE" id="PS50893">
    <property type="entry name" value="ABC_TRANSPORTER_2"/>
    <property type="match status" value="1"/>
</dbReference>
<name>A0ABS7D8T7_9BACL</name>
<accession>A0ABS7D8T7</accession>
<comment type="caution">
    <text evidence="10">The sequence shown here is derived from an EMBL/GenBank/DDBJ whole genome shotgun (WGS) entry which is preliminary data.</text>
</comment>
<feature type="transmembrane region" description="Helical" evidence="7">
    <location>
        <begin position="167"/>
        <end position="183"/>
    </location>
</feature>
<proteinExistence type="predicted"/>
<dbReference type="PROSITE" id="PS00211">
    <property type="entry name" value="ABC_TRANSPORTER_1"/>
    <property type="match status" value="1"/>
</dbReference>
<dbReference type="InterPro" id="IPR039421">
    <property type="entry name" value="Type_1_exporter"/>
</dbReference>
<feature type="transmembrane region" description="Helical" evidence="7">
    <location>
        <begin position="29"/>
        <end position="50"/>
    </location>
</feature>